<dbReference type="EMBL" id="JBHFFA010000002">
    <property type="protein sequence ID" value="KAL2644379.1"/>
    <property type="molecule type" value="Genomic_DNA"/>
</dbReference>
<organism evidence="1 2">
    <name type="scientific">Riccia fluitans</name>
    <dbReference type="NCBI Taxonomy" id="41844"/>
    <lineage>
        <taxon>Eukaryota</taxon>
        <taxon>Viridiplantae</taxon>
        <taxon>Streptophyta</taxon>
        <taxon>Embryophyta</taxon>
        <taxon>Marchantiophyta</taxon>
        <taxon>Marchantiopsida</taxon>
        <taxon>Marchantiidae</taxon>
        <taxon>Marchantiales</taxon>
        <taxon>Ricciaceae</taxon>
        <taxon>Riccia</taxon>
    </lineage>
</organism>
<gene>
    <name evidence="1" type="ORF">R1flu_011966</name>
</gene>
<dbReference type="Proteomes" id="UP001605036">
    <property type="component" value="Unassembled WGS sequence"/>
</dbReference>
<protein>
    <submittedName>
        <fullName evidence="1">Uncharacterized protein</fullName>
    </submittedName>
</protein>
<dbReference type="AlphaFoldDB" id="A0ABD1ZAF5"/>
<name>A0ABD1ZAF5_9MARC</name>
<reference evidence="1 2" key="1">
    <citation type="submission" date="2024-09" db="EMBL/GenBank/DDBJ databases">
        <title>Chromosome-scale assembly of Riccia fluitans.</title>
        <authorList>
            <person name="Paukszto L."/>
            <person name="Sawicki J."/>
            <person name="Karawczyk K."/>
            <person name="Piernik-Szablinska J."/>
            <person name="Szczecinska M."/>
            <person name="Mazdziarz M."/>
        </authorList>
    </citation>
    <scope>NUCLEOTIDE SEQUENCE [LARGE SCALE GENOMIC DNA]</scope>
    <source>
        <strain evidence="1">Rf_01</strain>
        <tissue evidence="1">Aerial parts of the thallus</tissue>
    </source>
</reference>
<keyword evidence="2" id="KW-1185">Reference proteome</keyword>
<accession>A0ABD1ZAF5</accession>
<comment type="caution">
    <text evidence="1">The sequence shown here is derived from an EMBL/GenBank/DDBJ whole genome shotgun (WGS) entry which is preliminary data.</text>
</comment>
<proteinExistence type="predicted"/>
<evidence type="ECO:0000313" key="1">
    <source>
        <dbReference type="EMBL" id="KAL2644379.1"/>
    </source>
</evidence>
<sequence>MTALDASQPLHYPSSGADTVFGAVGSFIMWDISKVKKLGCEFGTSSSAKITEVISPLPIRDPLLIKAGLLTTLDSQYAEDLKSRAIGNDE</sequence>
<evidence type="ECO:0000313" key="2">
    <source>
        <dbReference type="Proteomes" id="UP001605036"/>
    </source>
</evidence>